<feature type="transmembrane region" description="Helical" evidence="2">
    <location>
        <begin position="261"/>
        <end position="285"/>
    </location>
</feature>
<gene>
    <name evidence="3" type="ORF">TR51_27670</name>
</gene>
<feature type="region of interest" description="Disordered" evidence="1">
    <location>
        <begin position="422"/>
        <end position="441"/>
    </location>
</feature>
<feature type="transmembrane region" description="Helical" evidence="2">
    <location>
        <begin position="374"/>
        <end position="392"/>
    </location>
</feature>
<dbReference type="PATRIC" id="fig|2064.6.peg.5871"/>
<dbReference type="AlphaFoldDB" id="A0A0D0NUB4"/>
<evidence type="ECO:0000256" key="2">
    <source>
        <dbReference type="SAM" id="Phobius"/>
    </source>
</evidence>
<sequence length="441" mass="46069">MTAESPDDRELEALRARVADLESQEPARRHHRVRSFFAAVLIVLAAVLTPLAVAASWSRAQVTDTGRFVSTMAPLASDPAVQGAVANRATDAIVQQLPISDLLNEVAPTDRPALNAALGKIGPALTDGLSGFVHSQVLNVVQSDAFAGIWEGILRNAHAAFTNVLTGQGGGAVQVKGDTVSLDLAPVIAQVKDRLVANGVGLAAKIPEVHTDFVLVQSDAVKKAQTGLRLLDLAGFWVPVLAVLCAVGGILLAVRHRRATVTTALAMAVAAGLLGIGLTVFRALYLDKLPADVDQAAAAAIYDTLVRYLRAAVRMLLALGIVIALAAWLTGSGRRAGWVRQLWQAGLGAVRRAAERIGMRLGPVGRFVHRRKAWLGWGAVAVAAIVLLTWGYPTAVVVLWIAVVLLAVLAVLEFLDTPPAEPSGIADGPSDASGAGKADPA</sequence>
<comment type="caution">
    <text evidence="3">The sequence shown here is derived from an EMBL/GenBank/DDBJ whole genome shotgun (WGS) entry which is preliminary data.</text>
</comment>
<keyword evidence="4" id="KW-1185">Reference proteome</keyword>
<organism evidence="3 4">
    <name type="scientific">Kitasatospora griseola</name>
    <name type="common">Streptomyces griseolosporeus</name>
    <dbReference type="NCBI Taxonomy" id="2064"/>
    <lineage>
        <taxon>Bacteria</taxon>
        <taxon>Bacillati</taxon>
        <taxon>Actinomycetota</taxon>
        <taxon>Actinomycetes</taxon>
        <taxon>Kitasatosporales</taxon>
        <taxon>Streptomycetaceae</taxon>
        <taxon>Kitasatospora</taxon>
    </lineage>
</organism>
<feature type="transmembrane region" description="Helical" evidence="2">
    <location>
        <begin position="234"/>
        <end position="254"/>
    </location>
</feature>
<evidence type="ECO:0000313" key="4">
    <source>
        <dbReference type="Proteomes" id="UP000032066"/>
    </source>
</evidence>
<dbReference type="RefSeq" id="WP_043914970.1">
    <property type="nucleotide sequence ID" value="NZ_JXZB01000004.1"/>
</dbReference>
<dbReference type="OrthoDB" id="4350291at2"/>
<proteinExistence type="predicted"/>
<dbReference type="STRING" id="2064.TR51_27670"/>
<name>A0A0D0NUB4_KITGR</name>
<reference evidence="3 4" key="1">
    <citation type="submission" date="2015-02" db="EMBL/GenBank/DDBJ databases">
        <title>Draft genome sequence of Kitasatospora griseola MF730-N6, a bafilomycin, terpentecin and satosporin producer.</title>
        <authorList>
            <person name="Arens J.C."/>
            <person name="Haltli B."/>
            <person name="Kerr R.G."/>
        </authorList>
    </citation>
    <scope>NUCLEOTIDE SEQUENCE [LARGE SCALE GENOMIC DNA]</scope>
    <source>
        <strain evidence="3 4">MF730-N6</strain>
    </source>
</reference>
<protein>
    <submittedName>
        <fullName evidence="3">Membrane protein</fullName>
    </submittedName>
</protein>
<dbReference type="Proteomes" id="UP000032066">
    <property type="component" value="Unassembled WGS sequence"/>
</dbReference>
<evidence type="ECO:0000256" key="1">
    <source>
        <dbReference type="SAM" id="MobiDB-lite"/>
    </source>
</evidence>
<keyword evidence="2" id="KW-1133">Transmembrane helix</keyword>
<dbReference type="EMBL" id="JXZB01000004">
    <property type="protein sequence ID" value="KIQ62736.1"/>
    <property type="molecule type" value="Genomic_DNA"/>
</dbReference>
<keyword evidence="2" id="KW-0812">Transmembrane</keyword>
<evidence type="ECO:0000313" key="3">
    <source>
        <dbReference type="EMBL" id="KIQ62736.1"/>
    </source>
</evidence>
<accession>A0A0D0NUB4</accession>
<feature type="transmembrane region" description="Helical" evidence="2">
    <location>
        <begin position="398"/>
        <end position="415"/>
    </location>
</feature>
<feature type="transmembrane region" description="Helical" evidence="2">
    <location>
        <begin position="311"/>
        <end position="331"/>
    </location>
</feature>
<feature type="transmembrane region" description="Helical" evidence="2">
    <location>
        <begin position="36"/>
        <end position="57"/>
    </location>
</feature>
<keyword evidence="2" id="KW-0472">Membrane</keyword>